<dbReference type="Pfam" id="PF02361">
    <property type="entry name" value="CbiQ"/>
    <property type="match status" value="1"/>
</dbReference>
<evidence type="ECO:0000256" key="1">
    <source>
        <dbReference type="ARBA" id="ARBA00004651"/>
    </source>
</evidence>
<dbReference type="RefSeq" id="WP_248834449.1">
    <property type="nucleotide sequence ID" value="NZ_JAJEQE010000001.1"/>
</dbReference>
<evidence type="ECO:0000313" key="7">
    <source>
        <dbReference type="EMBL" id="MCC2147648.1"/>
    </source>
</evidence>
<evidence type="ECO:0000256" key="4">
    <source>
        <dbReference type="ARBA" id="ARBA00022989"/>
    </source>
</evidence>
<feature type="transmembrane region" description="Helical" evidence="6">
    <location>
        <begin position="108"/>
        <end position="138"/>
    </location>
</feature>
<dbReference type="PANTHER" id="PTHR43723:SF1">
    <property type="entry name" value="COBALT TRANSPORT PROTEIN CBIQ"/>
    <property type="match status" value="1"/>
</dbReference>
<feature type="transmembrane region" description="Helical" evidence="6">
    <location>
        <begin position="245"/>
        <end position="263"/>
    </location>
</feature>
<sequence>MHMHHHNTGGIAIDSYACNSRLRHISAGFKAGFSMLLLLFCIFADHPVISVLLILFAASVTVFLGGIPLHDYLSVLGIPVFFVLLGGIAIAVDLSLQPTGDFYLNLFFCYLCVTYAGILKAFFLMLKVFGAVSCMFLMTLSTPSHELFSVLHKIHCPSLFTELMHMIYRYIFILLEVQHNMQISAEARLGFCDFRTSCYSFGQIAANLFIVALKKANAYYDAMEARCYDGTLCFLEEKKKLPLPYIISSGTFFLFLVVLWLFIR</sequence>
<dbReference type="NCBIfam" id="TIGR02454">
    <property type="entry name" value="ECF_T_CbiQ"/>
    <property type="match status" value="1"/>
</dbReference>
<keyword evidence="4 6" id="KW-1133">Transmembrane helix</keyword>
<keyword evidence="8" id="KW-1185">Reference proteome</keyword>
<feature type="transmembrane region" description="Helical" evidence="6">
    <location>
        <begin position="25"/>
        <end position="44"/>
    </location>
</feature>
<comment type="caution">
    <text evidence="7">The sequence shown here is derived from an EMBL/GenBank/DDBJ whole genome shotgun (WGS) entry which is preliminary data.</text>
</comment>
<gene>
    <name evidence="7" type="primary">cbiQ</name>
    <name evidence="7" type="ORF">LKD42_00025</name>
</gene>
<keyword evidence="3 6" id="KW-0812">Transmembrane</keyword>
<evidence type="ECO:0000256" key="3">
    <source>
        <dbReference type="ARBA" id="ARBA00022692"/>
    </source>
</evidence>
<feature type="transmembrane region" description="Helical" evidence="6">
    <location>
        <begin position="75"/>
        <end position="96"/>
    </location>
</feature>
<evidence type="ECO:0000256" key="6">
    <source>
        <dbReference type="SAM" id="Phobius"/>
    </source>
</evidence>
<organism evidence="7 8">
    <name type="scientific">Hominisplanchenecus faecis</name>
    <dbReference type="NCBI Taxonomy" id="2885351"/>
    <lineage>
        <taxon>Bacteria</taxon>
        <taxon>Bacillati</taxon>
        <taxon>Bacillota</taxon>
        <taxon>Clostridia</taxon>
        <taxon>Lachnospirales</taxon>
        <taxon>Lachnospiraceae</taxon>
        <taxon>Hominisplanchenecus</taxon>
    </lineage>
</organism>
<evidence type="ECO:0000256" key="2">
    <source>
        <dbReference type="ARBA" id="ARBA00022475"/>
    </source>
</evidence>
<comment type="subcellular location">
    <subcellularLocation>
        <location evidence="1">Cell membrane</location>
        <topology evidence="1">Multi-pass membrane protein</topology>
    </subcellularLocation>
</comment>
<keyword evidence="2" id="KW-1003">Cell membrane</keyword>
<dbReference type="CDD" id="cd16914">
    <property type="entry name" value="EcfT"/>
    <property type="match status" value="1"/>
</dbReference>
<evidence type="ECO:0000256" key="5">
    <source>
        <dbReference type="ARBA" id="ARBA00023136"/>
    </source>
</evidence>
<dbReference type="PANTHER" id="PTHR43723">
    <property type="entry name" value="COBALT TRANSPORT PROTEIN CBIQ"/>
    <property type="match status" value="1"/>
</dbReference>
<dbReference type="InterPro" id="IPR012809">
    <property type="entry name" value="ECF_CbiQ"/>
</dbReference>
<name>A0ABS8ES32_9FIRM</name>
<dbReference type="Proteomes" id="UP001299235">
    <property type="component" value="Unassembled WGS sequence"/>
</dbReference>
<evidence type="ECO:0000313" key="8">
    <source>
        <dbReference type="Proteomes" id="UP001299235"/>
    </source>
</evidence>
<reference evidence="7 8" key="1">
    <citation type="submission" date="2021-10" db="EMBL/GenBank/DDBJ databases">
        <title>Anaerobic single-cell dispensing facilitates the cultivation of human gut bacteria.</title>
        <authorList>
            <person name="Afrizal A."/>
        </authorList>
    </citation>
    <scope>NUCLEOTIDE SEQUENCE [LARGE SCALE GENOMIC DNA]</scope>
    <source>
        <strain evidence="7 8">CLA-AA-H246</strain>
    </source>
</reference>
<dbReference type="EMBL" id="JAJEQE010000001">
    <property type="protein sequence ID" value="MCC2147648.1"/>
    <property type="molecule type" value="Genomic_DNA"/>
</dbReference>
<dbReference type="InterPro" id="IPR003339">
    <property type="entry name" value="ABC/ECF_trnsptr_transmembrane"/>
</dbReference>
<proteinExistence type="predicted"/>
<keyword evidence="5 6" id="KW-0472">Membrane</keyword>
<protein>
    <submittedName>
        <fullName evidence="7">Cobalt ECF transporter T component CbiQ</fullName>
    </submittedName>
</protein>
<accession>A0ABS8ES32</accession>
<dbReference type="InterPro" id="IPR052770">
    <property type="entry name" value="Cobalt_transport_CbiQ"/>
</dbReference>
<feature type="transmembrane region" description="Helical" evidence="6">
    <location>
        <begin position="51"/>
        <end position="69"/>
    </location>
</feature>